<protein>
    <recommendedName>
        <fullName evidence="2">UPF0145 protein MNKW57_30640</fullName>
    </recommendedName>
</protein>
<comment type="similarity">
    <text evidence="1 2">Belongs to the UPF0145 family.</text>
</comment>
<dbReference type="Pfam" id="PF01906">
    <property type="entry name" value="YbjQ_1"/>
    <property type="match status" value="1"/>
</dbReference>
<evidence type="ECO:0000313" key="4">
    <source>
        <dbReference type="Proteomes" id="UP001224392"/>
    </source>
</evidence>
<name>A0ABQ6M335_9GAMM</name>
<dbReference type="InterPro" id="IPR035439">
    <property type="entry name" value="UPF0145_dom_sf"/>
</dbReference>
<organism evidence="3 4">
    <name type="scientific">Biformimicrobium ophioploci</name>
    <dbReference type="NCBI Taxonomy" id="3036711"/>
    <lineage>
        <taxon>Bacteria</taxon>
        <taxon>Pseudomonadati</taxon>
        <taxon>Pseudomonadota</taxon>
        <taxon>Gammaproteobacteria</taxon>
        <taxon>Cellvibrionales</taxon>
        <taxon>Microbulbiferaceae</taxon>
        <taxon>Biformimicrobium</taxon>
    </lineage>
</organism>
<reference evidence="3 4" key="1">
    <citation type="submission" date="2023-04" db="EMBL/GenBank/DDBJ databases">
        <title>Marinobulbifer ophiurae gen. nov., sp. Nov., isolate from tissue of brittle star Ophioplocus japonicus.</title>
        <authorList>
            <person name="Kawano K."/>
            <person name="Sawayama S."/>
            <person name="Nakagawa S."/>
        </authorList>
    </citation>
    <scope>NUCLEOTIDE SEQUENCE [LARGE SCALE GENOMIC DNA]</scope>
    <source>
        <strain evidence="3 4">NKW57</strain>
    </source>
</reference>
<dbReference type="RefSeq" id="WP_285765352.1">
    <property type="nucleotide sequence ID" value="NZ_BSYJ01000009.1"/>
</dbReference>
<evidence type="ECO:0000256" key="2">
    <source>
        <dbReference type="HAMAP-Rule" id="MF_00338"/>
    </source>
</evidence>
<accession>A0ABQ6M335</accession>
<evidence type="ECO:0000313" key="3">
    <source>
        <dbReference type="EMBL" id="GMG88743.1"/>
    </source>
</evidence>
<dbReference type="Gene3D" id="3.30.110.70">
    <property type="entry name" value="Hypothetical protein apc22750. Chain B"/>
    <property type="match status" value="1"/>
</dbReference>
<dbReference type="HAMAP" id="MF_00338">
    <property type="entry name" value="UPF0145"/>
    <property type="match status" value="1"/>
</dbReference>
<dbReference type="InterPro" id="IPR002765">
    <property type="entry name" value="UPF0145_YbjQ-like"/>
</dbReference>
<dbReference type="SUPFAM" id="SSF117782">
    <property type="entry name" value="YbjQ-like"/>
    <property type="match status" value="1"/>
</dbReference>
<keyword evidence="4" id="KW-1185">Reference proteome</keyword>
<evidence type="ECO:0000256" key="1">
    <source>
        <dbReference type="ARBA" id="ARBA00010751"/>
    </source>
</evidence>
<comment type="caution">
    <text evidence="3">The sequence shown here is derived from an EMBL/GenBank/DDBJ whole genome shotgun (WGS) entry which is preliminary data.</text>
</comment>
<gene>
    <name evidence="3" type="ORF">MNKW57_30640</name>
</gene>
<sequence>MKIATSHEIAGYTITETLDVVSGNIVQSKHVGRDIMAGLKTIIGGEIAGYTEMLAEARSKAQRRMIEEAEAMGADAIVNMRFTSSAIMQGMSEILAYGTAVKLRKS</sequence>
<dbReference type="EMBL" id="BSYJ01000009">
    <property type="protein sequence ID" value="GMG88743.1"/>
    <property type="molecule type" value="Genomic_DNA"/>
</dbReference>
<dbReference type="PANTHER" id="PTHR34068">
    <property type="entry name" value="UPF0145 PROTEIN YBJQ"/>
    <property type="match status" value="1"/>
</dbReference>
<proteinExistence type="inferred from homology"/>
<dbReference type="Proteomes" id="UP001224392">
    <property type="component" value="Unassembled WGS sequence"/>
</dbReference>
<dbReference type="PANTHER" id="PTHR34068:SF2">
    <property type="entry name" value="UPF0145 PROTEIN SCO3412"/>
    <property type="match status" value="1"/>
</dbReference>